<dbReference type="AlphaFoldDB" id="A0A345PKN4"/>
<dbReference type="KEGG" id="ocn:CUC15_17195"/>
<keyword evidence="1" id="KW-1133">Transmembrane helix</keyword>
<dbReference type="InterPro" id="IPR006938">
    <property type="entry name" value="DUF624"/>
</dbReference>
<name>A0A345PKN4_9BACI</name>
<dbReference type="Proteomes" id="UP000253908">
    <property type="component" value="Chromosome"/>
</dbReference>
<evidence type="ECO:0000313" key="2">
    <source>
        <dbReference type="EMBL" id="AXI10564.1"/>
    </source>
</evidence>
<feature type="transmembrane region" description="Helical" evidence="1">
    <location>
        <begin position="12"/>
        <end position="39"/>
    </location>
</feature>
<dbReference type="OrthoDB" id="2182676at2"/>
<evidence type="ECO:0000313" key="3">
    <source>
        <dbReference type="Proteomes" id="UP000253908"/>
    </source>
</evidence>
<dbReference type="Pfam" id="PF04854">
    <property type="entry name" value="DUF624"/>
    <property type="match status" value="1"/>
</dbReference>
<accession>A0A345PKN4</accession>
<organism evidence="2 3">
    <name type="scientific">Oceanobacillus zhaokaii</name>
    <dbReference type="NCBI Taxonomy" id="2052660"/>
    <lineage>
        <taxon>Bacteria</taxon>
        <taxon>Bacillati</taxon>
        <taxon>Bacillota</taxon>
        <taxon>Bacilli</taxon>
        <taxon>Bacillales</taxon>
        <taxon>Bacillaceae</taxon>
        <taxon>Oceanobacillus</taxon>
    </lineage>
</organism>
<keyword evidence="1" id="KW-0472">Membrane</keyword>
<dbReference type="EMBL" id="CP024848">
    <property type="protein sequence ID" value="AXI10564.1"/>
    <property type="molecule type" value="Genomic_DNA"/>
</dbReference>
<gene>
    <name evidence="2" type="ORF">CUC15_17195</name>
</gene>
<keyword evidence="3" id="KW-1185">Reference proteome</keyword>
<protein>
    <submittedName>
        <fullName evidence="2">Uncharacterized protein</fullName>
    </submittedName>
</protein>
<proteinExistence type="predicted"/>
<keyword evidence="1" id="KW-0812">Transmembrane</keyword>
<evidence type="ECO:0000256" key="1">
    <source>
        <dbReference type="SAM" id="Phobius"/>
    </source>
</evidence>
<sequence length="85" mass="9847">MLALWMLIVGYLNLLWILFTCIGVFVFGLFSATGAMFTIVKMWPKQEHEFHIFPTFFPYLQEVYSLLLALGSVIGHLEELKFEKG</sequence>
<reference evidence="3" key="1">
    <citation type="submission" date="2017-11" db="EMBL/GenBank/DDBJ databases">
        <authorList>
            <person name="Zhu W."/>
        </authorList>
    </citation>
    <scope>NUCLEOTIDE SEQUENCE [LARGE SCALE GENOMIC DNA]</scope>
    <source>
        <strain evidence="3">160</strain>
    </source>
</reference>